<protein>
    <submittedName>
        <fullName evidence="3">Unannotated protein</fullName>
    </submittedName>
</protein>
<keyword evidence="2" id="KW-0694">RNA-binding</keyword>
<evidence type="ECO:0000256" key="2">
    <source>
        <dbReference type="ARBA" id="ARBA00022884"/>
    </source>
</evidence>
<dbReference type="EMBL" id="CAFAAL010000092">
    <property type="protein sequence ID" value="CAB4808228.1"/>
    <property type="molecule type" value="Genomic_DNA"/>
</dbReference>
<gene>
    <name evidence="3" type="ORF">UFOPK3004_01066</name>
</gene>
<accession>A0A6J6YLJ2</accession>
<sequence length="107" mass="11421">MKSQAHGHSSLLLALSDPVVMTDPNEISSPTAVAVLTHVVRSIVDDPDAVNVAETEGRNRLRLEVKVGPGDLGRVIGRRGRTAQSIRTLVRAAAAKDGREVDVDFVD</sequence>
<dbReference type="PANTHER" id="PTHR34654:SF1">
    <property type="entry name" value="RNA-BINDING PROTEIN KHPA"/>
    <property type="match status" value="1"/>
</dbReference>
<organism evidence="3">
    <name type="scientific">freshwater metagenome</name>
    <dbReference type="NCBI Taxonomy" id="449393"/>
    <lineage>
        <taxon>unclassified sequences</taxon>
        <taxon>metagenomes</taxon>
        <taxon>ecological metagenomes</taxon>
    </lineage>
</organism>
<dbReference type="HAMAP" id="MF_00088">
    <property type="entry name" value="KhpA"/>
    <property type="match status" value="1"/>
</dbReference>
<reference evidence="3" key="1">
    <citation type="submission" date="2020-05" db="EMBL/GenBank/DDBJ databases">
        <authorList>
            <person name="Chiriac C."/>
            <person name="Salcher M."/>
            <person name="Ghai R."/>
            <person name="Kavagutti S V."/>
        </authorList>
    </citation>
    <scope>NUCLEOTIDE SEQUENCE</scope>
</reference>
<evidence type="ECO:0000256" key="1">
    <source>
        <dbReference type="ARBA" id="ARBA00022490"/>
    </source>
</evidence>
<keyword evidence="1" id="KW-0963">Cytoplasm</keyword>
<dbReference type="InterPro" id="IPR020627">
    <property type="entry name" value="KhpA"/>
</dbReference>
<dbReference type="SUPFAM" id="SSF54814">
    <property type="entry name" value="Prokaryotic type KH domain (KH-domain type II)"/>
    <property type="match status" value="1"/>
</dbReference>
<dbReference type="Gene3D" id="3.30.300.20">
    <property type="match status" value="1"/>
</dbReference>
<dbReference type="PANTHER" id="PTHR34654">
    <property type="entry name" value="UPF0109 PROTEIN SCO5592"/>
    <property type="match status" value="1"/>
</dbReference>
<dbReference type="InterPro" id="IPR009019">
    <property type="entry name" value="KH_sf_prok-type"/>
</dbReference>
<dbReference type="InterPro" id="IPR015946">
    <property type="entry name" value="KH_dom-like_a/b"/>
</dbReference>
<dbReference type="AlphaFoldDB" id="A0A6J6YLJ2"/>
<dbReference type="GO" id="GO:0003723">
    <property type="term" value="F:RNA binding"/>
    <property type="evidence" value="ECO:0007669"/>
    <property type="project" value="UniProtKB-KW"/>
</dbReference>
<dbReference type="Pfam" id="PF13083">
    <property type="entry name" value="KH_KhpA-B"/>
    <property type="match status" value="1"/>
</dbReference>
<proteinExistence type="inferred from homology"/>
<dbReference type="CDD" id="cd22533">
    <property type="entry name" value="KH-II_YlqC-like"/>
    <property type="match status" value="1"/>
</dbReference>
<name>A0A6J6YLJ2_9ZZZZ</name>
<evidence type="ECO:0000313" key="3">
    <source>
        <dbReference type="EMBL" id="CAB4808228.1"/>
    </source>
</evidence>